<dbReference type="GO" id="GO:0045047">
    <property type="term" value="P:protein targeting to ER"/>
    <property type="evidence" value="ECO:0000318"/>
    <property type="project" value="GO_Central"/>
</dbReference>
<evidence type="ECO:0000256" key="7">
    <source>
        <dbReference type="RuleBase" id="RU368100"/>
    </source>
</evidence>
<protein>
    <recommendedName>
        <fullName evidence="7">Signal recognition particle 14 kDa protein</fullName>
        <shortName evidence="7">SRP14</shortName>
    </recommendedName>
</protein>
<evidence type="ECO:0000313" key="10">
    <source>
        <dbReference type="Proteomes" id="UP000054558"/>
    </source>
</evidence>
<dbReference type="GO" id="GO:0008312">
    <property type="term" value="F:7S RNA binding"/>
    <property type="evidence" value="ECO:0007669"/>
    <property type="project" value="UniProtKB-UniRule"/>
</dbReference>
<dbReference type="InterPro" id="IPR003210">
    <property type="entry name" value="Signal_recog_particle_SRP14"/>
</dbReference>
<organism evidence="9 10">
    <name type="scientific">Klebsormidium nitens</name>
    <name type="common">Green alga</name>
    <name type="synonym">Ulothrix nitens</name>
    <dbReference type="NCBI Taxonomy" id="105231"/>
    <lineage>
        <taxon>Eukaryota</taxon>
        <taxon>Viridiplantae</taxon>
        <taxon>Streptophyta</taxon>
        <taxon>Klebsormidiophyceae</taxon>
        <taxon>Klebsormidiales</taxon>
        <taxon>Klebsormidiaceae</taxon>
        <taxon>Klebsormidium</taxon>
    </lineage>
</organism>
<gene>
    <name evidence="9" type="ORF">KFL_004660060</name>
</gene>
<dbReference type="OrthoDB" id="19209at2759"/>
<evidence type="ECO:0000256" key="8">
    <source>
        <dbReference type="SAM" id="MobiDB-lite"/>
    </source>
</evidence>
<evidence type="ECO:0000256" key="5">
    <source>
        <dbReference type="ARBA" id="ARBA00023135"/>
    </source>
</evidence>
<dbReference type="FunFam" id="3.30.720.10:FF:000003">
    <property type="entry name" value="Signal recognition particle 14"/>
    <property type="match status" value="1"/>
</dbReference>
<proteinExistence type="inferred from homology"/>
<comment type="similarity">
    <text evidence="2 7">Belongs to the SRP14 family.</text>
</comment>
<keyword evidence="4 7" id="KW-0694">RNA-binding</keyword>
<keyword evidence="6 7" id="KW-0687">Ribonucleoprotein</keyword>
<evidence type="ECO:0000256" key="1">
    <source>
        <dbReference type="ARBA" id="ARBA00004496"/>
    </source>
</evidence>
<dbReference type="Gene3D" id="3.30.720.10">
    <property type="entry name" value="Signal recognition particle alu RNA binding heterodimer, srp9/1"/>
    <property type="match status" value="1"/>
</dbReference>
<dbReference type="GO" id="GO:0005786">
    <property type="term" value="C:signal recognition particle, endoplasmic reticulum targeting"/>
    <property type="evidence" value="ECO:0000318"/>
    <property type="project" value="GO_Central"/>
</dbReference>
<comment type="subunit">
    <text evidence="7">Heterodimer with SRP9; binds RNA as heterodimer. Component of a signal recognition particle (SRP) complex that consists of a 7SL RNA molecule of 300 nucleotides and six protein subunits: SRP72, SRP68, SRP54, SRP19, SRP14 and SRP9.</text>
</comment>
<dbReference type="SUPFAM" id="SSF54762">
    <property type="entry name" value="Signal recognition particle alu RNA binding heterodimer, SRP9/14"/>
    <property type="match status" value="1"/>
</dbReference>
<dbReference type="InterPro" id="IPR009018">
    <property type="entry name" value="Signal_recog_particle_SRP9/14"/>
</dbReference>
<evidence type="ECO:0000256" key="3">
    <source>
        <dbReference type="ARBA" id="ARBA00022490"/>
    </source>
</evidence>
<dbReference type="EMBL" id="DF237415">
    <property type="protein sequence ID" value="GAQ88874.1"/>
    <property type="molecule type" value="Genomic_DNA"/>
</dbReference>
<dbReference type="OMA" id="RFNGHNK"/>
<feature type="compositionally biased region" description="Basic residues" evidence="8">
    <location>
        <begin position="102"/>
        <end position="112"/>
    </location>
</feature>
<dbReference type="GO" id="GO:0006614">
    <property type="term" value="P:SRP-dependent cotranslational protein targeting to membrane"/>
    <property type="evidence" value="ECO:0007669"/>
    <property type="project" value="UniProtKB-UniRule"/>
</dbReference>
<evidence type="ECO:0000313" key="9">
    <source>
        <dbReference type="EMBL" id="GAQ88874.1"/>
    </source>
</evidence>
<dbReference type="AlphaFoldDB" id="A0A1Y1ID43"/>
<reference evidence="9 10" key="1">
    <citation type="journal article" date="2014" name="Nat. Commun.">
        <title>Klebsormidium flaccidum genome reveals primary factors for plant terrestrial adaptation.</title>
        <authorList>
            <person name="Hori K."/>
            <person name="Maruyama F."/>
            <person name="Fujisawa T."/>
            <person name="Togashi T."/>
            <person name="Yamamoto N."/>
            <person name="Seo M."/>
            <person name="Sato S."/>
            <person name="Yamada T."/>
            <person name="Mori H."/>
            <person name="Tajima N."/>
            <person name="Moriyama T."/>
            <person name="Ikeuchi M."/>
            <person name="Watanabe M."/>
            <person name="Wada H."/>
            <person name="Kobayashi K."/>
            <person name="Saito M."/>
            <person name="Masuda T."/>
            <person name="Sasaki-Sekimoto Y."/>
            <person name="Mashiguchi K."/>
            <person name="Awai K."/>
            <person name="Shimojima M."/>
            <person name="Masuda S."/>
            <person name="Iwai M."/>
            <person name="Nobusawa T."/>
            <person name="Narise T."/>
            <person name="Kondo S."/>
            <person name="Saito H."/>
            <person name="Sato R."/>
            <person name="Murakawa M."/>
            <person name="Ihara Y."/>
            <person name="Oshima-Yamada Y."/>
            <person name="Ohtaka K."/>
            <person name="Satoh M."/>
            <person name="Sonobe K."/>
            <person name="Ishii M."/>
            <person name="Ohtani R."/>
            <person name="Kanamori-Sato M."/>
            <person name="Honoki R."/>
            <person name="Miyazaki D."/>
            <person name="Mochizuki H."/>
            <person name="Umetsu J."/>
            <person name="Higashi K."/>
            <person name="Shibata D."/>
            <person name="Kamiya Y."/>
            <person name="Sato N."/>
            <person name="Nakamura Y."/>
            <person name="Tabata S."/>
            <person name="Ida S."/>
            <person name="Kurokawa K."/>
            <person name="Ohta H."/>
        </authorList>
    </citation>
    <scope>NUCLEOTIDE SEQUENCE [LARGE SCALE GENOMIC DNA]</scope>
    <source>
        <strain evidence="9 10">NIES-2285</strain>
    </source>
</reference>
<dbReference type="Pfam" id="PF02290">
    <property type="entry name" value="SRP14"/>
    <property type="match status" value="1"/>
</dbReference>
<dbReference type="Proteomes" id="UP000054558">
    <property type="component" value="Unassembled WGS sequence"/>
</dbReference>
<feature type="region of interest" description="Disordered" evidence="8">
    <location>
        <begin position="100"/>
        <end position="122"/>
    </location>
</feature>
<evidence type="ECO:0000256" key="2">
    <source>
        <dbReference type="ARBA" id="ARBA00010349"/>
    </source>
</evidence>
<comment type="function">
    <text evidence="7">Component of the signal recognition particle (SRP) complex, a ribonucleoprotein complex that mediates the cotranslational targeting of secretory and membrane proteins to the endoplasmic reticulum (ER). SRP9 together with SRP14 and the Alu portion of the SRP RNA, constitutes the elongation arrest domain of SRP. The complex of SRP9 and SRP14 is required for SRP RNA binding.</text>
</comment>
<keyword evidence="3 7" id="KW-0963">Cytoplasm</keyword>
<keyword evidence="5 7" id="KW-0733">Signal recognition particle</keyword>
<comment type="subcellular location">
    <subcellularLocation>
        <location evidence="1 7">Cytoplasm</location>
    </subcellularLocation>
</comment>
<dbReference type="STRING" id="105231.A0A1Y1ID43"/>
<sequence length="122" mass="13477">MVFLEPDPFLNELNKLYERNKSSTGPARTVWITCKRSALQGPKKKGAPAAAGDAPAEADYKCLIRATDGKKKISTAVSVKEVARFQTAYATVLKAHMDALKKKEKRDKKKTGNKPSVKRELT</sequence>
<accession>A0A1Y1ID43</accession>
<name>A0A1Y1ID43_KLENI</name>
<evidence type="ECO:0000256" key="4">
    <source>
        <dbReference type="ARBA" id="ARBA00022884"/>
    </source>
</evidence>
<dbReference type="PANTHER" id="PTHR12013">
    <property type="entry name" value="SIGNAL RECOGNITION PARTICLE 14 KD PROTEIN"/>
    <property type="match status" value="1"/>
</dbReference>
<dbReference type="GO" id="GO:0030942">
    <property type="term" value="F:endoplasmic reticulum signal peptide binding"/>
    <property type="evidence" value="ECO:0007669"/>
    <property type="project" value="UniProtKB-UniRule"/>
</dbReference>
<keyword evidence="10" id="KW-1185">Reference proteome</keyword>
<evidence type="ECO:0000256" key="6">
    <source>
        <dbReference type="ARBA" id="ARBA00023274"/>
    </source>
</evidence>